<name>A0ACB5RGE9_9CLOT</name>
<dbReference type="EMBL" id="BROD01000001">
    <property type="protein sequence ID" value="GKX68124.1"/>
    <property type="molecule type" value="Genomic_DNA"/>
</dbReference>
<evidence type="ECO:0000313" key="2">
    <source>
        <dbReference type="Proteomes" id="UP001058074"/>
    </source>
</evidence>
<evidence type="ECO:0000313" key="1">
    <source>
        <dbReference type="EMBL" id="GKX68124.1"/>
    </source>
</evidence>
<dbReference type="Proteomes" id="UP001058074">
    <property type="component" value="Unassembled WGS sequence"/>
</dbReference>
<accession>A0ACB5RGE9</accession>
<comment type="caution">
    <text evidence="1">The sequence shown here is derived from an EMBL/GenBank/DDBJ whole genome shotgun (WGS) entry which is preliminary data.</text>
</comment>
<protein>
    <submittedName>
        <fullName evidence="1">Uncharacterized protein</fullName>
    </submittedName>
</protein>
<gene>
    <name evidence="1" type="ORF">rsdtw13_33820</name>
</gene>
<proteinExistence type="predicted"/>
<organism evidence="1 2">
    <name type="scientific">Inconstantimicrobium mannanitabidum</name>
    <dbReference type="NCBI Taxonomy" id="1604901"/>
    <lineage>
        <taxon>Bacteria</taxon>
        <taxon>Bacillati</taxon>
        <taxon>Bacillota</taxon>
        <taxon>Clostridia</taxon>
        <taxon>Eubacteriales</taxon>
        <taxon>Clostridiaceae</taxon>
        <taxon>Inconstantimicrobium</taxon>
    </lineage>
</organism>
<reference evidence="1" key="1">
    <citation type="journal article" date="2025" name="Int. J. Syst. Evol. Microbiol.">
        <title>Inconstantimicrobium mannanitabidum sp. nov., a novel member of the family Clostridiaceae isolated from anoxic soil under the treatment of reductive soil disinfestation.</title>
        <authorList>
            <person name="Ueki A."/>
            <person name="Tonouchi A."/>
            <person name="Honma S."/>
            <person name="Kaku N."/>
            <person name="Ueki K."/>
        </authorList>
    </citation>
    <scope>NUCLEOTIDE SEQUENCE</scope>
    <source>
        <strain evidence="1">TW13</strain>
    </source>
</reference>
<keyword evidence="2" id="KW-1185">Reference proteome</keyword>
<sequence>MKENKLEDYMNFTKAVYGDKDPAHNFKHIRRISKRLKMFIEATDEQMNLQLLYFLAAFHGLIKKIASDNSFKEEIIVFLKGLGWSDSEIENGFISLGRHIDNPITIEEKIVHDANYVELVGAFGIAKAFTTGGAKGQNYEETIKIFENDFLEKIEFKTALGRKIANKRKDYTREFLNILKTEL</sequence>